<dbReference type="Proteomes" id="UP000256297">
    <property type="component" value="Chromosome CBM2589_a"/>
</dbReference>
<feature type="transmembrane region" description="Helical" evidence="1">
    <location>
        <begin position="63"/>
        <end position="85"/>
    </location>
</feature>
<comment type="caution">
    <text evidence="3">The sequence shown here is derived from an EMBL/GenBank/DDBJ whole genome shotgun (WGS) entry which is preliminary data.</text>
</comment>
<evidence type="ECO:0000259" key="2">
    <source>
        <dbReference type="Pfam" id="PF20455"/>
    </source>
</evidence>
<feature type="transmembrane region" description="Helical" evidence="1">
    <location>
        <begin position="268"/>
        <end position="293"/>
    </location>
</feature>
<feature type="transmembrane region" description="Helical" evidence="1">
    <location>
        <begin position="91"/>
        <end position="113"/>
    </location>
</feature>
<evidence type="ECO:0000313" key="3">
    <source>
        <dbReference type="EMBL" id="SOY64049.1"/>
    </source>
</evidence>
<proteinExistence type="predicted"/>
<keyword evidence="1" id="KW-0812">Transmembrane</keyword>
<accession>A0A375C742</accession>
<dbReference type="Pfam" id="PF20455">
    <property type="entry name" value="DUF6708"/>
    <property type="match status" value="1"/>
</dbReference>
<organism evidence="3">
    <name type="scientific">Cupriavidus taiwanensis</name>
    <dbReference type="NCBI Taxonomy" id="164546"/>
    <lineage>
        <taxon>Bacteria</taxon>
        <taxon>Pseudomonadati</taxon>
        <taxon>Pseudomonadota</taxon>
        <taxon>Betaproteobacteria</taxon>
        <taxon>Burkholderiales</taxon>
        <taxon>Burkholderiaceae</taxon>
        <taxon>Cupriavidus</taxon>
    </lineage>
</organism>
<evidence type="ECO:0000256" key="1">
    <source>
        <dbReference type="SAM" id="Phobius"/>
    </source>
</evidence>
<protein>
    <recommendedName>
        <fullName evidence="2">DUF6708 domain-containing protein</fullName>
    </recommendedName>
</protein>
<dbReference type="InterPro" id="IPR046554">
    <property type="entry name" value="DUF6708"/>
</dbReference>
<sequence>MAAKKSRLTPQSPYWYQDLPLPEEQFDSSVEDFNAGIGEDLSHIDEHYLEVSRATSINRGAGLLFSLGMLIGMFMLSEMIYSLVIDEFWRMPAMSAGLGASIIGFLILIMHVVKREIRTPRDLPVRFYRSTGRIVAQEYITTLNPFARWIVVAKEMNWHDVVAEVAKVSGSNGKNYSVRYGLILAGCVPGTNTVNQRIVLKADEVFPVALQRMWNFIRRYMSRGMNGLEPSIRSADVSLTRCLLRYYPVLDFTVEGPDRRKHLHAVVLAYNAIVFIPLFWIFVPVGLCEYLALKLAPEPLDDDQLRVVSLKRGESIQSSIGRS</sequence>
<dbReference type="AlphaFoldDB" id="A0A375C742"/>
<dbReference type="EMBL" id="OFSP01000037">
    <property type="protein sequence ID" value="SOY64049.1"/>
    <property type="molecule type" value="Genomic_DNA"/>
</dbReference>
<gene>
    <name evidence="3" type="ORF">CBM2589_A70214</name>
</gene>
<keyword evidence="1" id="KW-0472">Membrane</keyword>
<dbReference type="RefSeq" id="WP_147309666.1">
    <property type="nucleotide sequence ID" value="NZ_LT976857.1"/>
</dbReference>
<name>A0A375C742_9BURK</name>
<reference evidence="3" key="1">
    <citation type="submission" date="2018-01" db="EMBL/GenBank/DDBJ databases">
        <authorList>
            <person name="Clerissi C."/>
        </authorList>
    </citation>
    <scope>NUCLEOTIDE SEQUENCE</scope>
    <source>
        <strain evidence="3">Cupriavidus taiwanensis STM 3521</strain>
    </source>
</reference>
<keyword evidence="1" id="KW-1133">Transmembrane helix</keyword>
<feature type="domain" description="DUF6708" evidence="2">
    <location>
        <begin position="105"/>
        <end position="299"/>
    </location>
</feature>